<reference evidence="2" key="1">
    <citation type="submission" date="2022-08" db="EMBL/GenBank/DDBJ databases">
        <title>Novel sulphate-reducing endosymbionts in the free-living metamonad Anaeramoeba.</title>
        <authorList>
            <person name="Jerlstrom-Hultqvist J."/>
            <person name="Cepicka I."/>
            <person name="Gallot-Lavallee L."/>
            <person name="Salas-Leiva D."/>
            <person name="Curtis B.A."/>
            <person name="Zahonova K."/>
            <person name="Pipaliya S."/>
            <person name="Dacks J."/>
            <person name="Roger A.J."/>
        </authorList>
    </citation>
    <scope>NUCLEOTIDE SEQUENCE</scope>
    <source>
        <strain evidence="2">Busselton2</strain>
    </source>
</reference>
<feature type="compositionally biased region" description="Basic and acidic residues" evidence="1">
    <location>
        <begin position="502"/>
        <end position="511"/>
    </location>
</feature>
<dbReference type="EMBL" id="JANTQA010000047">
    <property type="protein sequence ID" value="KAJ3433057.1"/>
    <property type="molecule type" value="Genomic_DNA"/>
</dbReference>
<protein>
    <submittedName>
        <fullName evidence="2">Chromatin structure-remodeling complex protein syd</fullName>
    </submittedName>
</protein>
<dbReference type="CDD" id="cd00014">
    <property type="entry name" value="CH_SF"/>
    <property type="match status" value="1"/>
</dbReference>
<feature type="compositionally biased region" description="Basic and acidic residues" evidence="1">
    <location>
        <begin position="225"/>
        <end position="277"/>
    </location>
</feature>
<sequence>MAMFIKPSSSSKTKKKKFKYNPKKHGITAGIKKIKFDRSMQESTSALMWMQEVLQFPDLKEEDAFNPNGLHLLNMVNVISPRRKNKLVTASLPFVQQQENLKEFIRTLEFWKYPTVKLFTVSDLIRSDQNAKEQLIQSILYLKAEYEKTGVRKDETKDYRKFYIMRQDEEDSSEDSSDDEKEQKDEINEYLTGNTDRNTYKNIFFFEQAQREKAIEKNVKKIEGSNVEDKGSKESEESEKSSSSSESEKEETPKKVEDKKEVKKEVKKETPKKEVKKKDKKVVKKVEKKEVKKDVKKTEKVEKKEKSDKSSEESEKLSTSSESEKEETPKKVEDMKDKKGKKDKKVKKDVKKDRKDEKSEESEIEIGNDEFVSSDDVKKKKDKKKKTHKSKKSKKKKTESSEETSEESSESEETSEESSESEESSSEEDKKRKHKSKRGSKGRSKHKSPKKKKKRRSSDESSSSLSEESMGSLDTSDEEDRKKKKKHKKSKKEEPSSDDDDNNGKQEKLQEGENEWAPMDIWNEKNKYYRLTFTDLYQETKKKTKSWVYEVFEMTRAIYEISGGTGTVPTGRTKKIQKPYKKEVGEAFNDARKYLKLGDAIFQIQITQYQMGVPRDATLILSKKSIHIEIANIGKVLNKKWSKDIEFLIHKLNGNDFHIGIPKENITFKCRAKSKHLRKTIVLTCLLFTKFKNNKKMMGYNPFTDQIDLNNLDLSMIPTSFSPNKKFDEKISSIIEVKQKKKKPSSVLEEYYSNGGVNFLCTLLIKRDFPLSPGYIKIRKNIVKIGQRNKTVHTINFKDNFKIFKHPTIDQLFMIGWDSNNTDEPAVYILAASRGDRSLITSALYRFHSEFLSNQD</sequence>
<gene>
    <name evidence="2" type="ORF">M0812_22007</name>
</gene>
<evidence type="ECO:0000313" key="3">
    <source>
        <dbReference type="Proteomes" id="UP001146793"/>
    </source>
</evidence>
<dbReference type="Proteomes" id="UP001146793">
    <property type="component" value="Unassembled WGS sequence"/>
</dbReference>
<evidence type="ECO:0000256" key="1">
    <source>
        <dbReference type="SAM" id="MobiDB-lite"/>
    </source>
</evidence>
<dbReference type="AlphaFoldDB" id="A0AAV7YWA3"/>
<dbReference type="PANTHER" id="PTHR23216">
    <property type="entry name" value="NUCLEOLAR AND COILED-BODY PHOSPHOPROTEIN 1"/>
    <property type="match status" value="1"/>
</dbReference>
<evidence type="ECO:0000313" key="2">
    <source>
        <dbReference type="EMBL" id="KAJ3433057.1"/>
    </source>
</evidence>
<feature type="region of interest" description="Disordered" evidence="1">
    <location>
        <begin position="167"/>
        <end position="193"/>
    </location>
</feature>
<feature type="compositionally biased region" description="Acidic residues" evidence="1">
    <location>
        <begin position="168"/>
        <end position="180"/>
    </location>
</feature>
<feature type="compositionally biased region" description="Basic residues" evidence="1">
    <location>
        <begin position="380"/>
        <end position="397"/>
    </location>
</feature>
<name>A0AAV7YWA3_9EUKA</name>
<feature type="compositionally biased region" description="Basic residues" evidence="1">
    <location>
        <begin position="431"/>
        <end position="456"/>
    </location>
</feature>
<organism evidence="2 3">
    <name type="scientific">Anaeramoeba flamelloides</name>
    <dbReference type="NCBI Taxonomy" id="1746091"/>
    <lineage>
        <taxon>Eukaryota</taxon>
        <taxon>Metamonada</taxon>
        <taxon>Anaeramoebidae</taxon>
        <taxon>Anaeramoeba</taxon>
    </lineage>
</organism>
<comment type="caution">
    <text evidence="2">The sequence shown here is derived from an EMBL/GenBank/DDBJ whole genome shotgun (WGS) entry which is preliminary data.</text>
</comment>
<feature type="compositionally biased region" description="Acidic residues" evidence="1">
    <location>
        <begin position="401"/>
        <end position="426"/>
    </location>
</feature>
<feature type="region of interest" description="Disordered" evidence="1">
    <location>
        <begin position="225"/>
        <end position="517"/>
    </location>
</feature>
<dbReference type="InterPro" id="IPR036872">
    <property type="entry name" value="CH_dom_sf"/>
</dbReference>
<feature type="compositionally biased region" description="Low complexity" evidence="1">
    <location>
        <begin position="460"/>
        <end position="469"/>
    </location>
</feature>
<dbReference type="Gene3D" id="1.10.418.10">
    <property type="entry name" value="Calponin-like domain"/>
    <property type="match status" value="1"/>
</dbReference>
<feature type="compositionally biased region" description="Acidic residues" evidence="1">
    <location>
        <begin position="359"/>
        <end position="368"/>
    </location>
</feature>
<feature type="compositionally biased region" description="Basic residues" evidence="1">
    <location>
        <begin position="338"/>
        <end position="349"/>
    </location>
</feature>
<accession>A0AAV7YWA3</accession>
<dbReference type="GO" id="GO:0005730">
    <property type="term" value="C:nucleolus"/>
    <property type="evidence" value="ECO:0007669"/>
    <property type="project" value="InterPro"/>
</dbReference>
<feature type="compositionally biased region" description="Basic and acidic residues" evidence="1">
    <location>
        <begin position="284"/>
        <end position="337"/>
    </location>
</feature>
<dbReference type="InterPro" id="IPR039191">
    <property type="entry name" value="Nopp140-like"/>
</dbReference>
<proteinExistence type="predicted"/>
<dbReference type="PANTHER" id="PTHR23216:SF1">
    <property type="entry name" value="NUCLEOLAR AND COILED-BODY PHOSPHOPROTEIN 1"/>
    <property type="match status" value="1"/>
</dbReference>
<dbReference type="SUPFAM" id="SSF47576">
    <property type="entry name" value="Calponin-homology domain, CH-domain"/>
    <property type="match status" value="1"/>
</dbReference>